<keyword evidence="5" id="KW-0964">Secreted</keyword>
<dbReference type="EC" id="2.4.1.207" evidence="5"/>
<keyword evidence="1 5" id="KW-0808">Transferase</keyword>
<feature type="domain" description="GH16" evidence="6">
    <location>
        <begin position="13"/>
        <end position="240"/>
    </location>
</feature>
<keyword evidence="3" id="KW-1015">Disulfide bond</keyword>
<dbReference type="GO" id="GO:0048046">
    <property type="term" value="C:apoplast"/>
    <property type="evidence" value="ECO:0007669"/>
    <property type="project" value="UniProtKB-SubCell"/>
</dbReference>
<organism evidence="7 8">
    <name type="scientific">Kalanchoe fedtschenkoi</name>
    <name type="common">Lavender scallops</name>
    <name type="synonym">South American air plant</name>
    <dbReference type="NCBI Taxonomy" id="63787"/>
    <lineage>
        <taxon>Eukaryota</taxon>
        <taxon>Viridiplantae</taxon>
        <taxon>Streptophyta</taxon>
        <taxon>Embryophyta</taxon>
        <taxon>Tracheophyta</taxon>
        <taxon>Spermatophyta</taxon>
        <taxon>Magnoliopsida</taxon>
        <taxon>eudicotyledons</taxon>
        <taxon>Gunneridae</taxon>
        <taxon>Pentapetalae</taxon>
        <taxon>Saxifragales</taxon>
        <taxon>Crassulaceae</taxon>
        <taxon>Kalanchoe</taxon>
    </lineage>
</organism>
<keyword evidence="5" id="KW-0052">Apoplast</keyword>
<dbReference type="InterPro" id="IPR016455">
    <property type="entry name" value="XTH"/>
</dbReference>
<dbReference type="PROSITE" id="PS51762">
    <property type="entry name" value="GH16_2"/>
    <property type="match status" value="1"/>
</dbReference>
<evidence type="ECO:0000256" key="3">
    <source>
        <dbReference type="ARBA" id="ARBA00023157"/>
    </source>
</evidence>
<dbReference type="InterPro" id="IPR013320">
    <property type="entry name" value="ConA-like_dom_sf"/>
</dbReference>
<dbReference type="GO" id="GO:0042546">
    <property type="term" value="P:cell wall biogenesis"/>
    <property type="evidence" value="ECO:0007669"/>
    <property type="project" value="InterPro"/>
</dbReference>
<dbReference type="GO" id="GO:0071555">
    <property type="term" value="P:cell wall organization"/>
    <property type="evidence" value="ECO:0007669"/>
    <property type="project" value="UniProtKB-KW"/>
</dbReference>
<protein>
    <recommendedName>
        <fullName evidence="5">Xyloglucan endotransglucosylase/hydrolase</fullName>
        <ecNumber evidence="5">2.4.1.207</ecNumber>
    </recommendedName>
</protein>
<evidence type="ECO:0000256" key="5">
    <source>
        <dbReference type="RuleBase" id="RU361120"/>
    </source>
</evidence>
<dbReference type="Gramene" id="Kaladp0001s0248.1.v1.1">
    <property type="protein sequence ID" value="Kaladp0001s0248.1.v1.1"/>
    <property type="gene ID" value="Kaladp0001s0248.v1.1"/>
</dbReference>
<dbReference type="AlphaFoldDB" id="A0A7N0R8T5"/>
<dbReference type="SUPFAM" id="SSF49899">
    <property type="entry name" value="Concanavalin A-like lectins/glucanases"/>
    <property type="match status" value="1"/>
</dbReference>
<evidence type="ECO:0000259" key="6">
    <source>
        <dbReference type="PROSITE" id="PS51762"/>
    </source>
</evidence>
<feature type="signal peptide" evidence="5">
    <location>
        <begin position="1"/>
        <end position="24"/>
    </location>
</feature>
<evidence type="ECO:0000313" key="8">
    <source>
        <dbReference type="Proteomes" id="UP000594263"/>
    </source>
</evidence>
<dbReference type="GO" id="GO:0016762">
    <property type="term" value="F:xyloglucan:xyloglucosyl transferase activity"/>
    <property type="evidence" value="ECO:0007669"/>
    <property type="project" value="UniProtKB-EC"/>
</dbReference>
<dbReference type="InterPro" id="IPR010713">
    <property type="entry name" value="XET_C"/>
</dbReference>
<dbReference type="PIRSF" id="PIRSF005604">
    <property type="entry name" value="XET"/>
    <property type="match status" value="1"/>
</dbReference>
<evidence type="ECO:0000256" key="1">
    <source>
        <dbReference type="ARBA" id="ARBA00022679"/>
    </source>
</evidence>
<dbReference type="InterPro" id="IPR000757">
    <property type="entry name" value="Beta-glucanase-like"/>
</dbReference>
<dbReference type="GO" id="GO:0004553">
    <property type="term" value="F:hydrolase activity, hydrolyzing O-glycosyl compounds"/>
    <property type="evidence" value="ECO:0007669"/>
    <property type="project" value="InterPro"/>
</dbReference>
<dbReference type="GO" id="GO:0010411">
    <property type="term" value="P:xyloglucan metabolic process"/>
    <property type="evidence" value="ECO:0007669"/>
    <property type="project" value="InterPro"/>
</dbReference>
<sequence length="315" mass="35671">MKGLLSLLLYMALLWAHLITITHSSVVSTGDFNQDFVWSDSDHVRISPSGHSLTLVLGKKSGGDAALIISKKQFIFGQYDMQIKLTLDEKGRSTGTAAYYLLTSFSKDGNQDMILFEFIPNENGKGYILQTNIYTNGHGKREETINLWFDPTDKFHKYSIFWNKYHVTFKVDGVAIRVFKNYSDRGAEYLSTSKPMVLVGGFGKDGKFATLVEPSGVKTTRVKHEHNGRDWSKTPSSATFKSFKIDACVWKGKNAADCSIPSKTKWWNYPKYSGPTSREVADIKSIRKNYLVYDYCHDHGKFGGHMPKECSFPKY</sequence>
<proteinExistence type="inferred from homology"/>
<dbReference type="PANTHER" id="PTHR31062">
    <property type="entry name" value="XYLOGLUCAN ENDOTRANSGLUCOSYLASE/HYDROLASE PROTEIN 8-RELATED"/>
    <property type="match status" value="1"/>
</dbReference>
<dbReference type="Proteomes" id="UP000594263">
    <property type="component" value="Unplaced"/>
</dbReference>
<name>A0A7N0R8T5_KALFE</name>
<comment type="function">
    <text evidence="5">Catalyzes xyloglucan endohydrolysis (XEH) and/or endotransglycosylation (XET). Cleaves and religates xyloglucan polymers, an essential constituent of the primary cell wall, and thereby participates in cell wall construction of growing tissues.</text>
</comment>
<dbReference type="InterPro" id="IPR044791">
    <property type="entry name" value="Beta-glucanase/XTH"/>
</dbReference>
<evidence type="ECO:0000256" key="4">
    <source>
        <dbReference type="ARBA" id="ARBA00023295"/>
    </source>
</evidence>
<evidence type="ECO:0000256" key="2">
    <source>
        <dbReference type="ARBA" id="ARBA00022801"/>
    </source>
</evidence>
<reference evidence="7" key="1">
    <citation type="submission" date="2021-01" db="UniProtKB">
        <authorList>
            <consortium name="EnsemblPlants"/>
        </authorList>
    </citation>
    <scope>IDENTIFICATION</scope>
</reference>
<comment type="PTM">
    <text evidence="5">Contains at least one intrachain disulfide bond essential for its enzymatic activity.</text>
</comment>
<keyword evidence="8" id="KW-1185">Reference proteome</keyword>
<feature type="chain" id="PRO_5029950144" description="Xyloglucan endotransglucosylase/hydrolase" evidence="5">
    <location>
        <begin position="25"/>
        <end position="315"/>
    </location>
</feature>
<keyword evidence="4 5" id="KW-0326">Glycosidase</keyword>
<keyword evidence="5" id="KW-0961">Cell wall biogenesis/degradation</keyword>
<dbReference type="Pfam" id="PF00722">
    <property type="entry name" value="Glyco_hydro_16"/>
    <property type="match status" value="1"/>
</dbReference>
<dbReference type="Pfam" id="PF06955">
    <property type="entry name" value="XET_C"/>
    <property type="match status" value="1"/>
</dbReference>
<keyword evidence="5" id="KW-0732">Signal</keyword>
<evidence type="ECO:0000313" key="7">
    <source>
        <dbReference type="EnsemblPlants" id="Kaladp0001s0248.1.v1.1"/>
    </source>
</evidence>
<keyword evidence="2 5" id="KW-0378">Hydrolase</keyword>
<dbReference type="Gene3D" id="2.60.120.200">
    <property type="match status" value="1"/>
</dbReference>
<accession>A0A7N0R8T5</accession>
<comment type="similarity">
    <text evidence="5">Belongs to the glycosyl hydrolase 16 family.</text>
</comment>
<comment type="subcellular location">
    <subcellularLocation>
        <location evidence="5">Secreted</location>
        <location evidence="5">Cell wall</location>
    </subcellularLocation>
    <subcellularLocation>
        <location evidence="5">Secreted</location>
        <location evidence="5">Extracellular space</location>
        <location evidence="5">Apoplast</location>
    </subcellularLocation>
</comment>
<keyword evidence="5" id="KW-0134">Cell wall</keyword>
<dbReference type="EnsemblPlants" id="Kaladp0001s0248.1.v1.1">
    <property type="protein sequence ID" value="Kaladp0001s0248.1.v1.1"/>
    <property type="gene ID" value="Kaladp0001s0248.v1.1"/>
</dbReference>